<evidence type="ECO:0000313" key="4">
    <source>
        <dbReference type="Proteomes" id="UP001064489"/>
    </source>
</evidence>
<feature type="domain" description="AIG1-type G" evidence="2">
    <location>
        <begin position="1"/>
        <end position="46"/>
    </location>
</feature>
<keyword evidence="1" id="KW-0547">Nucleotide-binding</keyword>
<proteinExistence type="predicted"/>
<dbReference type="EMBL" id="JAJSOW010000001">
    <property type="protein sequence ID" value="KAI9201170.1"/>
    <property type="molecule type" value="Genomic_DNA"/>
</dbReference>
<organism evidence="3 4">
    <name type="scientific">Acer negundo</name>
    <name type="common">Box elder</name>
    <dbReference type="NCBI Taxonomy" id="4023"/>
    <lineage>
        <taxon>Eukaryota</taxon>
        <taxon>Viridiplantae</taxon>
        <taxon>Streptophyta</taxon>
        <taxon>Embryophyta</taxon>
        <taxon>Tracheophyta</taxon>
        <taxon>Spermatophyta</taxon>
        <taxon>Magnoliopsida</taxon>
        <taxon>eudicotyledons</taxon>
        <taxon>Gunneridae</taxon>
        <taxon>Pentapetalae</taxon>
        <taxon>rosids</taxon>
        <taxon>malvids</taxon>
        <taxon>Sapindales</taxon>
        <taxon>Sapindaceae</taxon>
        <taxon>Hippocastanoideae</taxon>
        <taxon>Acereae</taxon>
        <taxon>Acer</taxon>
    </lineage>
</organism>
<dbReference type="InterPro" id="IPR006703">
    <property type="entry name" value="G_AIG1"/>
</dbReference>
<evidence type="ECO:0000259" key="2">
    <source>
        <dbReference type="Pfam" id="PF04548"/>
    </source>
</evidence>
<reference evidence="3" key="2">
    <citation type="submission" date="2023-02" db="EMBL/GenBank/DDBJ databases">
        <authorList>
            <person name="Swenson N.G."/>
            <person name="Wegrzyn J.L."/>
            <person name="Mcevoy S.L."/>
        </authorList>
    </citation>
    <scope>NUCLEOTIDE SEQUENCE</scope>
    <source>
        <strain evidence="3">91603</strain>
        <tissue evidence="3">Leaf</tissue>
    </source>
</reference>
<comment type="caution">
    <text evidence="3">The sequence shown here is derived from an EMBL/GenBank/DDBJ whole genome shotgun (WGS) entry which is preliminary data.</text>
</comment>
<gene>
    <name evidence="3" type="ORF">LWI28_019503</name>
</gene>
<reference evidence="3" key="1">
    <citation type="journal article" date="2022" name="Plant J.">
        <title>Strategies of tolerance reflected in two North American maple genomes.</title>
        <authorList>
            <person name="McEvoy S.L."/>
            <person name="Sezen U.U."/>
            <person name="Trouern-Trend A."/>
            <person name="McMahon S.M."/>
            <person name="Schaberg P.G."/>
            <person name="Yang J."/>
            <person name="Wegrzyn J.L."/>
            <person name="Swenson N.G."/>
        </authorList>
    </citation>
    <scope>NUCLEOTIDE SEQUENCE</scope>
    <source>
        <strain evidence="3">91603</strain>
    </source>
</reference>
<keyword evidence="4" id="KW-1185">Reference proteome</keyword>
<evidence type="ECO:0000256" key="1">
    <source>
        <dbReference type="ARBA" id="ARBA00022741"/>
    </source>
</evidence>
<dbReference type="AlphaFoldDB" id="A0AAD5JJX4"/>
<dbReference type="InterPro" id="IPR027417">
    <property type="entry name" value="P-loop_NTPase"/>
</dbReference>
<dbReference type="Gene3D" id="3.40.50.300">
    <property type="entry name" value="P-loop containing nucleotide triphosphate hydrolases"/>
    <property type="match status" value="1"/>
</dbReference>
<dbReference type="Proteomes" id="UP001064489">
    <property type="component" value="Chromosome 9"/>
</dbReference>
<evidence type="ECO:0000313" key="3">
    <source>
        <dbReference type="EMBL" id="KAI9201170.1"/>
    </source>
</evidence>
<accession>A0AAD5JJX4</accession>
<protein>
    <recommendedName>
        <fullName evidence="2">AIG1-type G domain-containing protein</fullName>
    </recommendedName>
</protein>
<dbReference type="GO" id="GO:0005525">
    <property type="term" value="F:GTP binding"/>
    <property type="evidence" value="ECO:0007669"/>
    <property type="project" value="InterPro"/>
</dbReference>
<dbReference type="Pfam" id="PF04548">
    <property type="entry name" value="AIG1"/>
    <property type="match status" value="1"/>
</dbReference>
<name>A0AAD5JJX4_ACENE</name>
<sequence length="148" mass="17269">MIVVFTGGDELEENEETLEDYLGPCPEPLKNILNLCRNRRVIAQNGGQPYTYEWFTELKTLRSSHQKEVESLKGKSNKEISELKEDMKRSYDDQLKRISDTVELRLRETTIRLEKQLAEEQAARLKVEANAQIADQKSKDEIRKLEKK</sequence>